<dbReference type="PANTHER" id="PTHR13097">
    <property type="entry name" value="TRANSCRIPTION INITIATION FACTOR IIE, ALPHA SUBUNIT"/>
    <property type="match status" value="1"/>
</dbReference>
<dbReference type="Gene3D" id="6.10.140.1250">
    <property type="match status" value="1"/>
</dbReference>
<dbReference type="Gene3D" id="1.10.8.270">
    <property type="entry name" value="putative rabgap domain of human tbc1 domain family member 14 like domains"/>
    <property type="match status" value="1"/>
</dbReference>
<dbReference type="InterPro" id="IPR013083">
    <property type="entry name" value="Znf_RING/FYVE/PHD"/>
</dbReference>
<feature type="compositionally biased region" description="Basic and acidic residues" evidence="4">
    <location>
        <begin position="238"/>
        <end position="253"/>
    </location>
</feature>
<evidence type="ECO:0000259" key="6">
    <source>
        <dbReference type="PROSITE" id="PS51344"/>
    </source>
</evidence>
<comment type="similarity">
    <text evidence="1">Belongs to the TFIIE alpha subunit family.</text>
</comment>
<evidence type="ECO:0000256" key="2">
    <source>
        <dbReference type="ARBA" id="ARBA00023015"/>
    </source>
</evidence>
<dbReference type="Proteomes" id="UP001158576">
    <property type="component" value="Chromosome 1"/>
</dbReference>
<dbReference type="InterPro" id="IPR017919">
    <property type="entry name" value="TFIIE/TFIIEa_HTH"/>
</dbReference>
<keyword evidence="8" id="KW-1185">Reference proteome</keyword>
<dbReference type="PROSITE" id="PS50086">
    <property type="entry name" value="TBC_RABGAP"/>
    <property type="match status" value="1"/>
</dbReference>
<evidence type="ECO:0000256" key="4">
    <source>
        <dbReference type="SAM" id="MobiDB-lite"/>
    </source>
</evidence>
<dbReference type="Gene3D" id="1.10.472.80">
    <property type="entry name" value="Ypt/Rab-GAP domain of gyp1p, domain 3"/>
    <property type="match status" value="1"/>
</dbReference>
<evidence type="ECO:0000313" key="7">
    <source>
        <dbReference type="EMBL" id="CAG5104365.1"/>
    </source>
</evidence>
<feature type="domain" description="HTH TFE/IIEalpha-type" evidence="6">
    <location>
        <begin position="15"/>
        <end position="113"/>
    </location>
</feature>
<feature type="domain" description="Rab-GAP TBC" evidence="5">
    <location>
        <begin position="416"/>
        <end position="655"/>
    </location>
</feature>
<name>A0ABN7SM84_OIKDI</name>
<protein>
    <submittedName>
        <fullName evidence="7">Oidioi.mRNA.OKI2018_I69.chr1.g1217.t1.cds</fullName>
    </submittedName>
</protein>
<dbReference type="PROSITE" id="PS51344">
    <property type="entry name" value="HTH_TFE_IIE"/>
    <property type="match status" value="1"/>
</dbReference>
<keyword evidence="2" id="KW-0805">Transcription regulation</keyword>
<proteinExistence type="inferred from homology"/>
<dbReference type="SMART" id="SM00164">
    <property type="entry name" value="TBC"/>
    <property type="match status" value="1"/>
</dbReference>
<dbReference type="EMBL" id="OU015566">
    <property type="protein sequence ID" value="CAG5104365.1"/>
    <property type="molecule type" value="Genomic_DNA"/>
</dbReference>
<gene>
    <name evidence="7" type="ORF">OKIOD_LOCUS9982</name>
</gene>
<dbReference type="Pfam" id="PF02002">
    <property type="entry name" value="TFIIE_alpha"/>
    <property type="match status" value="1"/>
</dbReference>
<feature type="region of interest" description="Disordered" evidence="4">
    <location>
        <begin position="235"/>
        <end position="260"/>
    </location>
</feature>
<reference evidence="7 8" key="1">
    <citation type="submission" date="2021-04" db="EMBL/GenBank/DDBJ databases">
        <authorList>
            <person name="Bliznina A."/>
        </authorList>
    </citation>
    <scope>NUCLEOTIDE SEQUENCE [LARGE SCALE GENOMIC DNA]</scope>
</reference>
<dbReference type="InterPro" id="IPR035969">
    <property type="entry name" value="Rab-GAP_TBC_sf"/>
</dbReference>
<dbReference type="SUPFAM" id="SSF47923">
    <property type="entry name" value="Ypt/Rab-GAP domain of gyp1p"/>
    <property type="match status" value="2"/>
</dbReference>
<dbReference type="InterPro" id="IPR039997">
    <property type="entry name" value="TFE"/>
</dbReference>
<evidence type="ECO:0000313" key="8">
    <source>
        <dbReference type="Proteomes" id="UP001158576"/>
    </source>
</evidence>
<evidence type="ECO:0000259" key="5">
    <source>
        <dbReference type="PROSITE" id="PS50086"/>
    </source>
</evidence>
<organism evidence="7 8">
    <name type="scientific">Oikopleura dioica</name>
    <name type="common">Tunicate</name>
    <dbReference type="NCBI Taxonomy" id="34765"/>
    <lineage>
        <taxon>Eukaryota</taxon>
        <taxon>Metazoa</taxon>
        <taxon>Chordata</taxon>
        <taxon>Tunicata</taxon>
        <taxon>Appendicularia</taxon>
        <taxon>Copelata</taxon>
        <taxon>Oikopleuridae</taxon>
        <taxon>Oikopleura</taxon>
    </lineage>
</organism>
<dbReference type="SMART" id="SM00531">
    <property type="entry name" value="TFIIE"/>
    <property type="match status" value="1"/>
</dbReference>
<dbReference type="InterPro" id="IPR024550">
    <property type="entry name" value="TFIIEa/SarR/Rpc3_HTH_dom"/>
</dbReference>
<evidence type="ECO:0000256" key="1">
    <source>
        <dbReference type="ARBA" id="ARBA00008947"/>
    </source>
</evidence>
<dbReference type="SUPFAM" id="SSF57783">
    <property type="entry name" value="Zinc beta-ribbon"/>
    <property type="match status" value="1"/>
</dbReference>
<dbReference type="InterPro" id="IPR000195">
    <property type="entry name" value="Rab-GAP-TBC_dom"/>
</dbReference>
<sequence length="736" mass="85103">METEDQTNDDIPENLKRLVRIMLRAFYSFEHSLILDILIRNRCIKEEEILTLCKFDKKQLRAILTTMKMEKILKSKTLSEPTPGAEPDENGVVPKSKFVYYFINYRTTINIIKFKLHKMREKIESQERDNSNRASFICPMCKNTYTDLQVDQLLDPMSGKLFCSYCRSEVEEDASAGPKTDSRTLLAKFNTQIAPIYDALRETENIEFTPTMTDPNPSFVQYLHSDKDDDVFVGSDGRVTRKTESSQPKDGDGWRSGASRPGFADDINIIIDHEENVKARNKSCEGTTILAGQFYGCQKDEDYLADFETGNTFKPVRRDDEIEDIDDLLRNTEQPAIVKPKPVNPRARDPIEESSEDEFIDSDALTVQGKEYSYEEISEDPSLVEQMTEAEQNAYQEYMTQQMAYIPDEEKNSSSNDPLSNTGNTWDEYFKDNELLSQIEKDARRLYPDISFFSEPAKYPAVEFINESYKTGMLKMRISKRNVTSSQSAKARNGAIVMKESKNGDEDDDLECKVEKNWEVVERLLFVYAKLNQGTKYIQGMNEIIGPIYFVLSQDPDSKWSRYAEADTFYCFTQVMSEIRDNFIQSMDESTSGIHALMAQTFTLLKKHDYSVWQVLNDQEIRPQFFLFRWMTLLLSQEMRIPDTIRLWDSLFSDSKRFEFLKYVCVAILTLIREDLISGDFGFNMKLLQNTSDVLPDVLIIIRKADELRQKDLRKNSGPHINLLSKAQLANSHFAR</sequence>
<dbReference type="Pfam" id="PF11521">
    <property type="entry name" value="TFIIE-A_C"/>
    <property type="match status" value="1"/>
</dbReference>
<dbReference type="InterPro" id="IPR002853">
    <property type="entry name" value="TFIIE_asu"/>
</dbReference>
<keyword evidence="3" id="KW-0804">Transcription</keyword>
<dbReference type="PANTHER" id="PTHR13097:SF7">
    <property type="entry name" value="GENERAL TRANSCRIPTION FACTOR IIE SUBUNIT 1"/>
    <property type="match status" value="1"/>
</dbReference>
<accession>A0ABN7SM84</accession>
<dbReference type="Pfam" id="PF00566">
    <property type="entry name" value="RabGAP-TBC"/>
    <property type="match status" value="1"/>
</dbReference>
<dbReference type="Gene3D" id="3.30.40.10">
    <property type="entry name" value="Zinc/RING finger domain, C3HC4 (zinc finger)"/>
    <property type="match status" value="1"/>
</dbReference>
<dbReference type="InterPro" id="IPR021600">
    <property type="entry name" value="TFIIE_asu_C"/>
</dbReference>
<evidence type="ECO:0000256" key="3">
    <source>
        <dbReference type="ARBA" id="ARBA00023163"/>
    </source>
</evidence>